<dbReference type="GO" id="GO:0005737">
    <property type="term" value="C:cytoplasm"/>
    <property type="evidence" value="ECO:0007669"/>
    <property type="project" value="UniProtKB-SubCell"/>
</dbReference>
<protein>
    <recommendedName>
        <fullName evidence="10">Cytidylate kinase</fullName>
        <shortName evidence="10">CK</shortName>
        <ecNumber evidence="10">2.7.4.25</ecNumber>
    </recommendedName>
    <alternativeName>
        <fullName evidence="10">Cytidine monophosphate kinase</fullName>
        <shortName evidence="10">CMP kinase</shortName>
    </alternativeName>
</protein>
<dbReference type="GO" id="GO:0005524">
    <property type="term" value="F:ATP binding"/>
    <property type="evidence" value="ECO:0007669"/>
    <property type="project" value="UniProtKB-UniRule"/>
</dbReference>
<name>A2BME6_HYPBU</name>
<dbReference type="GO" id="GO:0036430">
    <property type="term" value="F:CMP kinase activity"/>
    <property type="evidence" value="ECO:0007669"/>
    <property type="project" value="RHEA"/>
</dbReference>
<dbReference type="KEGG" id="hbu:Hbut_1327"/>
<comment type="catalytic activity">
    <reaction evidence="9 10">
        <text>CMP + ATP = CDP + ADP</text>
        <dbReference type="Rhea" id="RHEA:11600"/>
        <dbReference type="ChEBI" id="CHEBI:30616"/>
        <dbReference type="ChEBI" id="CHEBI:58069"/>
        <dbReference type="ChEBI" id="CHEBI:60377"/>
        <dbReference type="ChEBI" id="CHEBI:456216"/>
        <dbReference type="EC" id="2.7.4.25"/>
    </reaction>
</comment>
<keyword evidence="7 10" id="KW-0067">ATP-binding</keyword>
<dbReference type="HOGENOM" id="CLU_079959_1_0_2"/>
<proteinExistence type="inferred from homology"/>
<dbReference type="GO" id="GO:0006220">
    <property type="term" value="P:pyrimidine nucleotide metabolic process"/>
    <property type="evidence" value="ECO:0007669"/>
    <property type="project" value="UniProtKB-UniRule"/>
</dbReference>
<evidence type="ECO:0000256" key="1">
    <source>
        <dbReference type="ARBA" id="ARBA00004496"/>
    </source>
</evidence>
<dbReference type="InterPro" id="IPR027417">
    <property type="entry name" value="P-loop_NTPase"/>
</dbReference>
<evidence type="ECO:0000256" key="5">
    <source>
        <dbReference type="ARBA" id="ARBA00022741"/>
    </source>
</evidence>
<dbReference type="STRING" id="415426.Hbut_1327"/>
<evidence type="ECO:0000313" key="12">
    <source>
        <dbReference type="EMBL" id="ABM81157.1"/>
    </source>
</evidence>
<dbReference type="eggNOG" id="arCOG01037">
    <property type="taxonomic scope" value="Archaea"/>
</dbReference>
<evidence type="ECO:0000256" key="2">
    <source>
        <dbReference type="ARBA" id="ARBA00011005"/>
    </source>
</evidence>
<evidence type="ECO:0000256" key="6">
    <source>
        <dbReference type="ARBA" id="ARBA00022777"/>
    </source>
</evidence>
<evidence type="ECO:0000256" key="3">
    <source>
        <dbReference type="ARBA" id="ARBA00022490"/>
    </source>
</evidence>
<keyword evidence="3 10" id="KW-0963">Cytoplasm</keyword>
<comment type="catalytic activity">
    <reaction evidence="8 10">
        <text>dCMP + ATP = dCDP + ADP</text>
        <dbReference type="Rhea" id="RHEA:25094"/>
        <dbReference type="ChEBI" id="CHEBI:30616"/>
        <dbReference type="ChEBI" id="CHEBI:57566"/>
        <dbReference type="ChEBI" id="CHEBI:58593"/>
        <dbReference type="ChEBI" id="CHEBI:456216"/>
        <dbReference type="EC" id="2.7.4.25"/>
    </reaction>
</comment>
<evidence type="ECO:0000256" key="10">
    <source>
        <dbReference type="HAMAP-Rule" id="MF_00239"/>
    </source>
</evidence>
<evidence type="ECO:0000256" key="8">
    <source>
        <dbReference type="ARBA" id="ARBA00047615"/>
    </source>
</evidence>
<feature type="region of interest" description="Disordered" evidence="11">
    <location>
        <begin position="11"/>
        <end position="30"/>
    </location>
</feature>
<dbReference type="Gene3D" id="3.40.50.300">
    <property type="entry name" value="P-loop containing nucleotide triphosphate hydrolases"/>
    <property type="match status" value="1"/>
</dbReference>
<evidence type="ECO:0000256" key="4">
    <source>
        <dbReference type="ARBA" id="ARBA00022679"/>
    </source>
</evidence>
<comment type="subcellular location">
    <subcellularLocation>
        <location evidence="1 10">Cytoplasm</location>
    </subcellularLocation>
</comment>
<reference evidence="12 13" key="1">
    <citation type="journal article" date="2007" name="Archaea">
        <title>The genome of Hyperthermus butylicus: a sulfur-reducing, peptide fermenting, neutrophilic Crenarchaeote growing up to 108 degrees C.</title>
        <authorList>
            <person name="Brugger K."/>
            <person name="Chen L."/>
            <person name="Stark M."/>
            <person name="Zibat A."/>
            <person name="Redder P."/>
            <person name="Ruepp A."/>
            <person name="Awayez M."/>
            <person name="She Q."/>
            <person name="Garrett R.A."/>
            <person name="Klenk H.P."/>
        </authorList>
    </citation>
    <scope>NUCLEOTIDE SEQUENCE [LARGE SCALE GENOMIC DNA]</scope>
    <source>
        <strain evidence="13">DSM 5456 / JCM 9403 / PLM1-5</strain>
    </source>
</reference>
<dbReference type="InterPro" id="IPR011892">
    <property type="entry name" value="Cyt_kin_arch"/>
</dbReference>
<dbReference type="Proteomes" id="UP000002593">
    <property type="component" value="Chromosome"/>
</dbReference>
<organism evidence="12 13">
    <name type="scientific">Hyperthermus butylicus (strain DSM 5456 / JCM 9403 / PLM1-5)</name>
    <dbReference type="NCBI Taxonomy" id="415426"/>
    <lineage>
        <taxon>Archaea</taxon>
        <taxon>Thermoproteota</taxon>
        <taxon>Thermoprotei</taxon>
        <taxon>Desulfurococcales</taxon>
        <taxon>Pyrodictiaceae</taxon>
        <taxon>Hyperthermus</taxon>
    </lineage>
</organism>
<comment type="similarity">
    <text evidence="2 10">Belongs to the cytidylate kinase family. Type 2 subfamily.</text>
</comment>
<evidence type="ECO:0000256" key="7">
    <source>
        <dbReference type="ARBA" id="ARBA00022840"/>
    </source>
</evidence>
<dbReference type="HAMAP" id="MF_00239">
    <property type="entry name" value="Cytidyl_kinase_type2"/>
    <property type="match status" value="1"/>
</dbReference>
<dbReference type="EMBL" id="CP000493">
    <property type="protein sequence ID" value="ABM81157.1"/>
    <property type="molecule type" value="Genomic_DNA"/>
</dbReference>
<accession>A2BME6</accession>
<keyword evidence="5 10" id="KW-0547">Nucleotide-binding</keyword>
<sequence>MAVLRLQPLLPPDCSSPKKGPTIAVSGPPGSGKTTYARRLAEDLGLEYYSAGRIFRELARERGVSLEEMNRIAANDPRIDLEIDMRTLEIGCRGNVVIEGHLVAWVLRGVADVRIYVTAPLDVRVKRIAEREGRNFEEVYRETVIREFMHQQRFLVMYGIDISNLSIFNLVLDTEYLLIDDAYSIIRRTVCNILAAKGYQLEACSRL</sequence>
<evidence type="ECO:0000313" key="13">
    <source>
        <dbReference type="Proteomes" id="UP000002593"/>
    </source>
</evidence>
<dbReference type="SUPFAM" id="SSF52540">
    <property type="entry name" value="P-loop containing nucleoside triphosphate hydrolases"/>
    <property type="match status" value="1"/>
</dbReference>
<dbReference type="EC" id="2.7.4.25" evidence="10"/>
<dbReference type="Pfam" id="PF13207">
    <property type="entry name" value="AAA_17"/>
    <property type="match status" value="1"/>
</dbReference>
<evidence type="ECO:0000256" key="9">
    <source>
        <dbReference type="ARBA" id="ARBA00048478"/>
    </source>
</evidence>
<dbReference type="InterPro" id="IPR011994">
    <property type="entry name" value="Cytidylate_kinase_dom"/>
</dbReference>
<keyword evidence="6 10" id="KW-0418">Kinase</keyword>
<keyword evidence="13" id="KW-1185">Reference proteome</keyword>
<keyword evidence="4 10" id="KW-0808">Transferase</keyword>
<dbReference type="GO" id="GO:0036431">
    <property type="term" value="F:dCMP kinase activity"/>
    <property type="evidence" value="ECO:0007669"/>
    <property type="project" value="InterPro"/>
</dbReference>
<dbReference type="AlphaFoldDB" id="A2BME6"/>
<dbReference type="CDD" id="cd02020">
    <property type="entry name" value="CMPK"/>
    <property type="match status" value="1"/>
</dbReference>
<feature type="binding site" evidence="10">
    <location>
        <begin position="27"/>
        <end position="35"/>
    </location>
    <ligand>
        <name>ATP</name>
        <dbReference type="ChEBI" id="CHEBI:30616"/>
    </ligand>
</feature>
<dbReference type="NCBIfam" id="TIGR02173">
    <property type="entry name" value="cyt_kin_arch"/>
    <property type="match status" value="1"/>
</dbReference>
<gene>
    <name evidence="10" type="primary">cmk</name>
    <name evidence="12" type="ordered locus">Hbut_1327</name>
</gene>
<dbReference type="EnsemblBacteria" id="ABM81157">
    <property type="protein sequence ID" value="ABM81157"/>
    <property type="gene ID" value="Hbut_1327"/>
</dbReference>
<evidence type="ECO:0000256" key="11">
    <source>
        <dbReference type="SAM" id="MobiDB-lite"/>
    </source>
</evidence>